<evidence type="ECO:0000313" key="2">
    <source>
        <dbReference type="Proteomes" id="UP000627781"/>
    </source>
</evidence>
<dbReference type="Pfam" id="PF19668">
    <property type="entry name" value="DUF6171"/>
    <property type="match status" value="1"/>
</dbReference>
<name>A0ABR8PYJ6_9CLOT</name>
<dbReference type="Proteomes" id="UP000627781">
    <property type="component" value="Unassembled WGS sequence"/>
</dbReference>
<organism evidence="1 2">
    <name type="scientific">Clostridium cibarium</name>
    <dbReference type="NCBI Taxonomy" id="2762247"/>
    <lineage>
        <taxon>Bacteria</taxon>
        <taxon>Bacillati</taxon>
        <taxon>Bacillota</taxon>
        <taxon>Clostridia</taxon>
        <taxon>Eubacteriales</taxon>
        <taxon>Clostridiaceae</taxon>
        <taxon>Clostridium</taxon>
    </lineage>
</organism>
<dbReference type="EMBL" id="JACSRA010000040">
    <property type="protein sequence ID" value="MBD7913253.1"/>
    <property type="molecule type" value="Genomic_DNA"/>
</dbReference>
<reference evidence="1 2" key="1">
    <citation type="submission" date="2020-08" db="EMBL/GenBank/DDBJ databases">
        <title>A Genomic Blueprint of the Chicken Gut Microbiome.</title>
        <authorList>
            <person name="Gilroy R."/>
            <person name="Ravi A."/>
            <person name="Getino M."/>
            <person name="Pursley I."/>
            <person name="Horton D.L."/>
            <person name="Alikhan N.-F."/>
            <person name="Baker D."/>
            <person name="Gharbi K."/>
            <person name="Hall N."/>
            <person name="Watson M."/>
            <person name="Adriaenssens E.M."/>
            <person name="Foster-Nyarko E."/>
            <person name="Jarju S."/>
            <person name="Secka A."/>
            <person name="Antonio M."/>
            <person name="Oren A."/>
            <person name="Chaudhuri R."/>
            <person name="La Ragione R.M."/>
            <person name="Hildebrand F."/>
            <person name="Pallen M.J."/>
        </authorList>
    </citation>
    <scope>NUCLEOTIDE SEQUENCE [LARGE SCALE GENOMIC DNA]</scope>
    <source>
        <strain evidence="1 2">Sa3CVN1</strain>
    </source>
</reference>
<protein>
    <submittedName>
        <fullName evidence="1">Uncharacterized protein</fullName>
    </submittedName>
</protein>
<comment type="caution">
    <text evidence="1">The sequence shown here is derived from an EMBL/GenBank/DDBJ whole genome shotgun (WGS) entry which is preliminary data.</text>
</comment>
<dbReference type="InterPro" id="IPR046169">
    <property type="entry name" value="DUF6171"/>
</dbReference>
<keyword evidence="2" id="KW-1185">Reference proteome</keyword>
<dbReference type="RefSeq" id="WP_191770146.1">
    <property type="nucleotide sequence ID" value="NZ_JACSRA010000040.1"/>
</dbReference>
<gene>
    <name evidence="1" type="ORF">H9661_18020</name>
</gene>
<accession>A0ABR8PYJ6</accession>
<sequence>MNSFCKRCLLQDSVNKKYYKTVLEYINSLDSSVKADSATYNLRLSLCKECDFLINGMCNQCGCFVEIRASRKDNYCPNVNPKW</sequence>
<evidence type="ECO:0000313" key="1">
    <source>
        <dbReference type="EMBL" id="MBD7913253.1"/>
    </source>
</evidence>
<proteinExistence type="predicted"/>